<dbReference type="AlphaFoldDB" id="F6BEP3"/>
<dbReference type="Proteomes" id="UP000009227">
    <property type="component" value="Chromosome"/>
</dbReference>
<accession>F6BEP3</accession>
<organism evidence="2">
    <name type="scientific">Methanotorris igneus (strain DSM 5666 / JCM 11834 / Kol 5)</name>
    <dbReference type="NCBI Taxonomy" id="880724"/>
    <lineage>
        <taxon>Archaea</taxon>
        <taxon>Methanobacteriati</taxon>
        <taxon>Methanobacteriota</taxon>
        <taxon>Methanomada group</taxon>
        <taxon>Methanococci</taxon>
        <taxon>Methanococcales</taxon>
        <taxon>Methanocaldococcaceae</taxon>
        <taxon>Methanotorris</taxon>
    </lineage>
</organism>
<evidence type="ECO:0000313" key="1">
    <source>
        <dbReference type="EMBL" id="AEF96840.1"/>
    </source>
</evidence>
<dbReference type="EMBL" id="CP002737">
    <property type="protein sequence ID" value="AEF96840.1"/>
    <property type="molecule type" value="Genomic_DNA"/>
</dbReference>
<dbReference type="KEGG" id="mig:Metig_1303"/>
<dbReference type="OrthoDB" id="147991at2157"/>
<dbReference type="GeneID" id="10644166"/>
<dbReference type="RefSeq" id="WP_013799437.1">
    <property type="nucleotide sequence ID" value="NC_015562.1"/>
</dbReference>
<protein>
    <submittedName>
        <fullName evidence="1">Uncharacterized protein</fullName>
    </submittedName>
</protein>
<reference evidence="1 2" key="1">
    <citation type="submission" date="2011-05" db="EMBL/GenBank/DDBJ databases">
        <title>Complete sequence of Methanotorris igneus Kol 5.</title>
        <authorList>
            <consortium name="US DOE Joint Genome Institute"/>
            <person name="Lucas S."/>
            <person name="Han J."/>
            <person name="Lapidus A."/>
            <person name="Cheng J.-F."/>
            <person name="Goodwin L."/>
            <person name="Pitluck S."/>
            <person name="Peters L."/>
            <person name="Mikhailova N."/>
            <person name="Chertkov O."/>
            <person name="Han C."/>
            <person name="Tapia R."/>
            <person name="Land M."/>
            <person name="Hauser L."/>
            <person name="Kyrpides N."/>
            <person name="Ivanova N."/>
            <person name="Pagani I."/>
            <person name="Sieprawska-Lupa M."/>
            <person name="Whitman W."/>
            <person name="Woyke T."/>
        </authorList>
    </citation>
    <scope>NUCLEOTIDE SEQUENCE [LARGE SCALE GENOMIC DNA]</scope>
    <source>
        <strain evidence="2">DSM 5666 / JCM 11834 / Kol 5</strain>
    </source>
</reference>
<evidence type="ECO:0000313" key="2">
    <source>
        <dbReference type="Proteomes" id="UP000009227"/>
    </source>
</evidence>
<name>F6BEP3_METIK</name>
<dbReference type="HOGENOM" id="CLU_445940_0_0_2"/>
<keyword evidence="2" id="KW-1185">Reference proteome</keyword>
<sequence length="619" mass="67701">MKKMLIGLGLLIVFGMIAVVSANPLYVDYTEKYNVSAYVSGDGSTIYSINNITGYITINNTATDINDTLYDVWVAVNISNNITGLTLVYNGTPKGVFIESSAPAYTGLGSADLYIHIPILLPNSYVQYSFGINTSKFGVPILVDEAYSADKIPAGKESNWTVYINISRNTSALPDPNTVVYVNMTKYLSNDSNNYGSEYWTKLNISGVSSTQGTTTLWDGPYFTGAANDSLNWTGVILNNAQNGTIEFNVTGINTYQNRSPIKLKYGFAVITFSYDGTVSGSKICGIYATGMGRINAVKDGPYKNTTTGKYNIWYENATIENTASSYAFNVTRMNLWAINGSDPTNVNPFNSSLLIPGSSHSFTPYTLINPGESWSTGTYNFTFDDVPVVWANCTFTVAEDNITLLNRTVHAYDSEYGSSYIVIEEIYVVGSYLIKVTKHIIPNSDGTYDVYLVVENIGSEKSPYVYVYDLIPNNFNVSNMWVNRSEMLAQHADGDPNNNYTGNKTLSGDYSLSYWWALNSIYPNADGDGDYNDATEINNNQTVVIHYTLNGTGEFKPTDAFLVGIDPKHSLAPSTSPKTVLAGGAVSNNFESLLALASGMIGIGAILRRKTKGKYKNN</sequence>
<proteinExistence type="predicted"/>
<gene>
    <name evidence="1" type="ordered locus">Metig_1303</name>
</gene>